<evidence type="ECO:0000256" key="3">
    <source>
        <dbReference type="ARBA" id="ARBA00022692"/>
    </source>
</evidence>
<evidence type="ECO:0000256" key="4">
    <source>
        <dbReference type="ARBA" id="ARBA00022989"/>
    </source>
</evidence>
<accession>A0A1T4NNA0</accession>
<dbReference type="InterPro" id="IPR044644">
    <property type="entry name" value="DinF-like"/>
</dbReference>
<dbReference type="Pfam" id="PF01554">
    <property type="entry name" value="MatE"/>
    <property type="match status" value="2"/>
</dbReference>
<dbReference type="CDD" id="cd13136">
    <property type="entry name" value="MATE_DinF_like"/>
    <property type="match status" value="1"/>
</dbReference>
<evidence type="ECO:0000256" key="5">
    <source>
        <dbReference type="ARBA" id="ARBA00023136"/>
    </source>
</evidence>
<keyword evidence="5 6" id="KW-0472">Membrane</keyword>
<dbReference type="GO" id="GO:0005886">
    <property type="term" value="C:plasma membrane"/>
    <property type="evidence" value="ECO:0007669"/>
    <property type="project" value="TreeGrafter"/>
</dbReference>
<dbReference type="PANTHER" id="PTHR42893">
    <property type="entry name" value="PROTEIN DETOXIFICATION 44, CHLOROPLASTIC-RELATED"/>
    <property type="match status" value="1"/>
</dbReference>
<dbReference type="PANTHER" id="PTHR42893:SF46">
    <property type="entry name" value="PROTEIN DETOXIFICATION 44, CHLOROPLASTIC"/>
    <property type="match status" value="1"/>
</dbReference>
<dbReference type="InterPro" id="IPR002528">
    <property type="entry name" value="MATE_fam"/>
</dbReference>
<feature type="transmembrane region" description="Helical" evidence="6">
    <location>
        <begin position="312"/>
        <end position="337"/>
    </location>
</feature>
<feature type="transmembrane region" description="Helical" evidence="6">
    <location>
        <begin position="405"/>
        <end position="428"/>
    </location>
</feature>
<name>A0A1T4NNA0_9GAMM</name>
<dbReference type="NCBIfam" id="TIGR00797">
    <property type="entry name" value="matE"/>
    <property type="match status" value="1"/>
</dbReference>
<dbReference type="GO" id="GO:0042910">
    <property type="term" value="F:xenobiotic transmembrane transporter activity"/>
    <property type="evidence" value="ECO:0007669"/>
    <property type="project" value="InterPro"/>
</dbReference>
<dbReference type="STRING" id="64969.SAMN02745127_01182"/>
<feature type="transmembrane region" description="Helical" evidence="6">
    <location>
        <begin position="349"/>
        <end position="366"/>
    </location>
</feature>
<feature type="transmembrane region" description="Helical" evidence="6">
    <location>
        <begin position="42"/>
        <end position="62"/>
    </location>
</feature>
<dbReference type="AlphaFoldDB" id="A0A1T4NNA0"/>
<gene>
    <name evidence="7" type="ORF">BTE48_07555</name>
</gene>
<evidence type="ECO:0008006" key="9">
    <source>
        <dbReference type="Google" id="ProtNLM"/>
    </source>
</evidence>
<dbReference type="OrthoDB" id="9789527at2"/>
<feature type="transmembrane region" description="Helical" evidence="6">
    <location>
        <begin position="268"/>
        <end position="291"/>
    </location>
</feature>
<proteinExistence type="inferred from homology"/>
<comment type="similarity">
    <text evidence="2">Belongs to the multi antimicrobial extrusion (MATE) (TC 2.A.66.1) family.</text>
</comment>
<dbReference type="GO" id="GO:0015297">
    <property type="term" value="F:antiporter activity"/>
    <property type="evidence" value="ECO:0007669"/>
    <property type="project" value="InterPro"/>
</dbReference>
<reference evidence="7 8" key="1">
    <citation type="submission" date="2017-01" db="EMBL/GenBank/DDBJ databases">
        <title>Genome Sequencing of a Marine Spirillum, Oceanospirillum multiglobuliferum ATCC 33336, from Japan.</title>
        <authorList>
            <person name="Carney J.G."/>
            <person name="Trachtenberg A.M."/>
            <person name="Rheaume B.A."/>
            <person name="Linnane J.D."/>
            <person name="Pitts N.L."/>
            <person name="Mykles D.L."/>
            <person name="Maclea K.S."/>
        </authorList>
    </citation>
    <scope>NUCLEOTIDE SEQUENCE [LARGE SCALE GENOMIC DNA]</scope>
    <source>
        <strain evidence="7 8">ATCC 33336</strain>
    </source>
</reference>
<keyword evidence="8" id="KW-1185">Reference proteome</keyword>
<dbReference type="EMBL" id="MTSM01000007">
    <property type="protein sequence ID" value="OPX55738.1"/>
    <property type="molecule type" value="Genomic_DNA"/>
</dbReference>
<keyword evidence="3 6" id="KW-0812">Transmembrane</keyword>
<evidence type="ECO:0000313" key="8">
    <source>
        <dbReference type="Proteomes" id="UP000191418"/>
    </source>
</evidence>
<organism evidence="7 8">
    <name type="scientific">Oceanospirillum multiglobuliferum</name>
    <dbReference type="NCBI Taxonomy" id="64969"/>
    <lineage>
        <taxon>Bacteria</taxon>
        <taxon>Pseudomonadati</taxon>
        <taxon>Pseudomonadota</taxon>
        <taxon>Gammaproteobacteria</taxon>
        <taxon>Oceanospirillales</taxon>
        <taxon>Oceanospirillaceae</taxon>
        <taxon>Oceanospirillum</taxon>
    </lineage>
</organism>
<sequence length="431" mass="46767">MLKLAYQIYLLAAPIVLSNISVPLLGLVDTAVMGHLASADYLAAVTLGASVLSFVFWGFSFLRMGITGVTAQAVGQRNFAQVVQTLQQGVLLAAVIALLLLAAQIPLLKIGLKLIGGEPAVQQLALDYAQVRIWSAPAVLINYVLLGWFLAQQNSRFTLLMLVLGNSLNMLLDLWFVLGLGWQVKGVALASVIADYCTLTLGLWLTQKQLVRWGLPLGRNLIRWSSYKRLMQVNQQLLVRTWALLLVMAIFTAQGAKFGADSLAANAILMQLVLFASFALDGFAHAAEALVGQSVGAKSRAHLKQVVIVSALWSLLLTVLLVLVYGFFGSAILGLLTSLASVTDLALQHLPWVCIAILFAAVSYLLDGVYVGLTRTDVMRNSVLLGLLTYLVIDQLNDSFGLSGLWLAFCGFMAVRSLVLLGHFMYWITKD</sequence>
<comment type="caution">
    <text evidence="7">The sequence shown here is derived from an EMBL/GenBank/DDBJ whole genome shotgun (WGS) entry which is preliminary data.</text>
</comment>
<feature type="transmembrane region" description="Helical" evidence="6">
    <location>
        <begin position="237"/>
        <end position="256"/>
    </location>
</feature>
<feature type="transmembrane region" description="Helical" evidence="6">
    <location>
        <begin position="184"/>
        <end position="205"/>
    </location>
</feature>
<feature type="transmembrane region" description="Helical" evidence="6">
    <location>
        <begin position="378"/>
        <end position="393"/>
    </location>
</feature>
<evidence type="ECO:0000256" key="2">
    <source>
        <dbReference type="ARBA" id="ARBA00010199"/>
    </source>
</evidence>
<dbReference type="Proteomes" id="UP000191418">
    <property type="component" value="Unassembled WGS sequence"/>
</dbReference>
<protein>
    <recommendedName>
        <fullName evidence="9">MATE family efflux transporter</fullName>
    </recommendedName>
</protein>
<evidence type="ECO:0000256" key="6">
    <source>
        <dbReference type="SAM" id="Phobius"/>
    </source>
</evidence>
<keyword evidence="4 6" id="KW-1133">Transmembrane helix</keyword>
<comment type="subcellular location">
    <subcellularLocation>
        <location evidence="1">Membrane</location>
        <topology evidence="1">Multi-pass membrane protein</topology>
    </subcellularLocation>
</comment>
<feature type="transmembrane region" description="Helical" evidence="6">
    <location>
        <begin position="90"/>
        <end position="111"/>
    </location>
</feature>
<feature type="transmembrane region" description="Helical" evidence="6">
    <location>
        <begin position="157"/>
        <end position="178"/>
    </location>
</feature>
<feature type="transmembrane region" description="Helical" evidence="6">
    <location>
        <begin position="131"/>
        <end position="150"/>
    </location>
</feature>
<dbReference type="RefSeq" id="WP_078744803.1">
    <property type="nucleotide sequence ID" value="NZ_FUXG01000006.1"/>
</dbReference>
<evidence type="ECO:0000256" key="1">
    <source>
        <dbReference type="ARBA" id="ARBA00004141"/>
    </source>
</evidence>
<evidence type="ECO:0000313" key="7">
    <source>
        <dbReference type="EMBL" id="OPX55738.1"/>
    </source>
</evidence>